<dbReference type="Proteomes" id="UP000054107">
    <property type="component" value="Unassembled WGS sequence"/>
</dbReference>
<keyword evidence="3" id="KW-1185">Reference proteome</keyword>
<feature type="region of interest" description="Disordered" evidence="1">
    <location>
        <begin position="55"/>
        <end position="81"/>
    </location>
</feature>
<proteinExistence type="predicted"/>
<dbReference type="EMBL" id="LN724815">
    <property type="protein sequence ID" value="CEP10698.1"/>
    <property type="molecule type" value="Genomic_DNA"/>
</dbReference>
<sequence>MLSDVASHISQLRSDNVCADNRLPSVPLVPPQRDPGLLLDALRIIEQTKHRQSLVDISSSQCRNRSRKRNGSSKPSQFSGSTNNVYRFHRLNRMFLDLCERVFAKAPIRPAGLKAAPATTDSSSSLPVGGRLAHFTQAWHL</sequence>
<name>A0A0B7N5I1_9FUNG</name>
<organism evidence="2 3">
    <name type="scientific">Parasitella parasitica</name>
    <dbReference type="NCBI Taxonomy" id="35722"/>
    <lineage>
        <taxon>Eukaryota</taxon>
        <taxon>Fungi</taxon>
        <taxon>Fungi incertae sedis</taxon>
        <taxon>Mucoromycota</taxon>
        <taxon>Mucoromycotina</taxon>
        <taxon>Mucoromycetes</taxon>
        <taxon>Mucorales</taxon>
        <taxon>Mucorineae</taxon>
        <taxon>Mucoraceae</taxon>
        <taxon>Parasitella</taxon>
    </lineage>
</organism>
<feature type="non-terminal residue" evidence="2">
    <location>
        <position position="141"/>
    </location>
</feature>
<dbReference type="AlphaFoldDB" id="A0A0B7N5I1"/>
<accession>A0A0B7N5I1</accession>
<gene>
    <name evidence="2" type="primary">PARPA_04441.1 scaffold 13213</name>
</gene>
<evidence type="ECO:0000256" key="1">
    <source>
        <dbReference type="SAM" id="MobiDB-lite"/>
    </source>
</evidence>
<dbReference type="OrthoDB" id="5545891at2759"/>
<evidence type="ECO:0000313" key="3">
    <source>
        <dbReference type="Proteomes" id="UP000054107"/>
    </source>
</evidence>
<protein>
    <submittedName>
        <fullName evidence="2">Uncharacterized protein</fullName>
    </submittedName>
</protein>
<reference evidence="2 3" key="1">
    <citation type="submission" date="2014-09" db="EMBL/GenBank/DDBJ databases">
        <authorList>
            <person name="Ellenberger Sabrina"/>
        </authorList>
    </citation>
    <scope>NUCLEOTIDE SEQUENCE [LARGE SCALE GENOMIC DNA]</scope>
    <source>
        <strain evidence="2 3">CBS 412.66</strain>
    </source>
</reference>
<evidence type="ECO:0000313" key="2">
    <source>
        <dbReference type="EMBL" id="CEP10698.1"/>
    </source>
</evidence>